<proteinExistence type="predicted"/>
<organism evidence="2 3">
    <name type="scientific">Microthlaspi erraticum</name>
    <dbReference type="NCBI Taxonomy" id="1685480"/>
    <lineage>
        <taxon>Eukaryota</taxon>
        <taxon>Viridiplantae</taxon>
        <taxon>Streptophyta</taxon>
        <taxon>Embryophyta</taxon>
        <taxon>Tracheophyta</taxon>
        <taxon>Spermatophyta</taxon>
        <taxon>Magnoliopsida</taxon>
        <taxon>eudicotyledons</taxon>
        <taxon>Gunneridae</taxon>
        <taxon>Pentapetalae</taxon>
        <taxon>rosids</taxon>
        <taxon>malvids</taxon>
        <taxon>Brassicales</taxon>
        <taxon>Brassicaceae</taxon>
        <taxon>Coluteocarpeae</taxon>
        <taxon>Microthlaspi</taxon>
    </lineage>
</organism>
<dbReference type="GO" id="GO:0004378">
    <property type="term" value="F:GDP-Man:Man(1)GlcNAc(2)-PP-Dol alpha-1,3-mannosyltransferase activity"/>
    <property type="evidence" value="ECO:0007669"/>
    <property type="project" value="InterPro"/>
</dbReference>
<gene>
    <name evidence="2" type="ORF">MERR_LOCUS49426</name>
</gene>
<evidence type="ECO:0000313" key="3">
    <source>
        <dbReference type="Proteomes" id="UP000467841"/>
    </source>
</evidence>
<reference evidence="2" key="1">
    <citation type="submission" date="2020-01" db="EMBL/GenBank/DDBJ databases">
        <authorList>
            <person name="Mishra B."/>
        </authorList>
    </citation>
    <scope>NUCLEOTIDE SEQUENCE [LARGE SCALE GENOMIC DNA]</scope>
</reference>
<dbReference type="SUPFAM" id="SSF53756">
    <property type="entry name" value="UDP-Glycosyltransferase/glycogen phosphorylase"/>
    <property type="match status" value="1"/>
</dbReference>
<protein>
    <recommendedName>
        <fullName evidence="4">Glycosyl transferase family 1 domain-containing protein</fullName>
    </recommendedName>
</protein>
<keyword evidence="1" id="KW-0808">Transferase</keyword>
<evidence type="ECO:0000256" key="1">
    <source>
        <dbReference type="ARBA" id="ARBA00022679"/>
    </source>
</evidence>
<comment type="caution">
    <text evidence="2">The sequence shown here is derived from an EMBL/GenBank/DDBJ whole genome shotgun (WGS) entry which is preliminary data.</text>
</comment>
<evidence type="ECO:0000313" key="2">
    <source>
        <dbReference type="EMBL" id="CAA7062190.1"/>
    </source>
</evidence>
<dbReference type="EMBL" id="CACVBM020001928">
    <property type="protein sequence ID" value="CAA7062190.1"/>
    <property type="molecule type" value="Genomic_DNA"/>
</dbReference>
<dbReference type="AlphaFoldDB" id="A0A6D2LBQ6"/>
<dbReference type="PANTHER" id="PTHR45918">
    <property type="entry name" value="ALPHA-1,3/1,6-MANNOSYLTRANSFERASE ALG2"/>
    <property type="match status" value="1"/>
</dbReference>
<evidence type="ECO:0008006" key="4">
    <source>
        <dbReference type="Google" id="ProtNLM"/>
    </source>
</evidence>
<sequence length="150" mass="16535">MACNSGGHVSTVKTGVTGYLCEPTPEGFSKAMAKFIGNSELAGRMGTEARKHVVYLIFTKTLGQRLISCSSNSTPWMYPRITTHTPGTKRHIAVRLSFKTPACLSRCLVKPPTMDWGKRTTFIYPTSNKHQHQARGSTRLPRSLHLTSVA</sequence>
<keyword evidence="3" id="KW-1185">Reference proteome</keyword>
<dbReference type="Proteomes" id="UP000467841">
    <property type="component" value="Unassembled WGS sequence"/>
</dbReference>
<dbReference type="OrthoDB" id="448893at2759"/>
<dbReference type="Gene3D" id="3.40.50.2000">
    <property type="entry name" value="Glycogen Phosphorylase B"/>
    <property type="match status" value="1"/>
</dbReference>
<dbReference type="GO" id="GO:0012505">
    <property type="term" value="C:endomembrane system"/>
    <property type="evidence" value="ECO:0007669"/>
    <property type="project" value="TreeGrafter"/>
</dbReference>
<dbReference type="InterPro" id="IPR027054">
    <property type="entry name" value="ALG2"/>
</dbReference>
<dbReference type="PANTHER" id="PTHR45918:SF1">
    <property type="entry name" value="ALPHA-1,3_1,6-MANNOSYLTRANSFERASE ALG2"/>
    <property type="match status" value="1"/>
</dbReference>
<accession>A0A6D2LBQ6</accession>
<name>A0A6D2LBQ6_9BRAS</name>